<feature type="compositionally biased region" description="Low complexity" evidence="2">
    <location>
        <begin position="884"/>
        <end position="893"/>
    </location>
</feature>
<feature type="compositionally biased region" description="Polar residues" evidence="2">
    <location>
        <begin position="405"/>
        <end position="433"/>
    </location>
</feature>
<feature type="compositionally biased region" description="Polar residues" evidence="2">
    <location>
        <begin position="631"/>
        <end position="640"/>
    </location>
</feature>
<proteinExistence type="predicted"/>
<sequence>MSAVDALAAAPSQPREHLNIIYSDEGKRYKLSLRTPIGRLTIGKVKQCLAAASSCPIPLQDMVLHLNGVPLSNDKDLCSSLGIGNGATLSVEPRHPPRQCNGGEGDGDGGAWQRHSPRMRGARGTQSPVGAAVAGSPASSSLSSPFPMSRQRRLLELQTLQQADEMLRKDDVVRDDVLRHTMRHVEEEMDQANLRRRQLQRQRESAEEELQRMNEKEAEAARERERLAVLRAQEAARATERAAKLVERREQLRAEQEAARAVAILKLENEKKKALLAQQQAFFDAERERAQLEQENFEATTKARELELRAREIDIEHLRLARIREARALDMDRRLAVKQRLHYYAQLGVEAPRALQREAAALLLTEEGEIDDNAEEEPAGDGSSHWPSAQRHGLNSKMSVTGFKSHTRKSVASAQDTSNNDLVRSRGPSSSPLSHAGHSVAAVATVPDGGFYDARENAEENLRRLGDDLGLRDGLQFDDSNTCVISVDGEYTLLVMYDAATERLYLYSTLLASLPPVVQATTEGRLKLYEFLLEASLLGREMCGGGVGASLRNDFVLMSASLYMPTSQPWSLRTLAPQFLHCLRHWRTKLTEFLQTLEAQEGHGQSGGTGAVPATPPAAARQPPQHHVYTSAASSLSPSMARSAPHAGSAATSIASPHPKSSATSPSPLQAPNTAVVAATPLAAPYTSSFGGSAKRVIPVLGLEVTGTVLVNGVPTHYQDGVLVVNAAGPSVLAGVQPNDLIEELNGTRVRNVGDFRRVIEEQLTPGMLVPEVDVVSATTCASSPEAALEQPRHVAPPQQRPGRLQRASRRRWRSRSASAPELSLPTPPPQHLFTRAHARHERANEDARSTGVSLSSVTAVGSRSRSSNMLDGMRVSPPLVTTAAHGSSGAASADDEERRAEHASELSWNPRARAHPLNGATHHGGNAKLKRCLAHRPWSASDGRPPPASPQQQPLRTSLRGARPYTYDIPATLASLLCRYLSRTPPLSPAAAAAGVPMPEDGTACTHFLSVRWGCVEVTAPQSQSSPHRRTPAEGCSWAAAHVINKHDADKEQRGSSSGCSVTSCHVPHRSQQQEHLWNLLTHYPRDASACLALGLSVCAALDAMRAAPPPVLPVAVLQDIAATTATEVCFFVHACEEAWQTPEKASSEPTAAPPPLARSVDDSTCTCGCLAAGQLLDPALYRFHLLYYRHHHRYAPLRRGDGGEGQAGESAMSDAHNDGERNALEEARAAVFGHPHPQRQPPRHPRFVGVSNARRSSAMSRQRRRWGLRETRRRSTATAAPPLPGADSANAASLDKQAISRPSTTQPSQTAKGKDDEAEADPVSNYAHFCDETERLWAVMASVLLAWKQLEQCVSLTVLVPRLEVLPSSSLHTRQFAPQSTSLHVSRSSALSPLARAAASMRLHRTTVEGMLLHAAFERAALARLRVRLLSLPPRPRDTSEANLSDDVASSLLMMESFLCSELQGRIAHLPLWCAVAVEVLQLYVEQSRHDRALRERRAQEENDGTAVPGAAGRNDHAAWGFVYSGRVQQVVLLATRIMTLPCVFASDASTPALAAARAEAPPPPPCRTCRWHRASLANHAARAVRECGDSQHASHDFQATAATPASPAGAKVAVPVSAATVTQLSEVMSRHPLFGVAVAVVGGGVPLHWAEACVAPRAMNVHSLATVPLPPLPAQINSRSGDGVDAWRTPVAAMVAADAEAQTELRRLVQLLHKWLREAERRP</sequence>
<evidence type="ECO:0000313" key="3">
    <source>
        <dbReference type="EMBL" id="TPP43008.1"/>
    </source>
</evidence>
<dbReference type="CDD" id="cd16364">
    <property type="entry name" value="T3SC_I-like"/>
    <property type="match status" value="1"/>
</dbReference>
<feature type="region of interest" description="Disordered" evidence="2">
    <location>
        <begin position="601"/>
        <end position="671"/>
    </location>
</feature>
<feature type="compositionally biased region" description="Low complexity" evidence="2">
    <location>
        <begin position="611"/>
        <end position="628"/>
    </location>
</feature>
<dbReference type="Proteomes" id="UP000318821">
    <property type="component" value="Unassembled WGS sequence"/>
</dbReference>
<name>A0A504X508_LEIDO</name>
<dbReference type="InterPro" id="IPR010261">
    <property type="entry name" value="Tir_chaperone"/>
</dbReference>
<evidence type="ECO:0000256" key="2">
    <source>
        <dbReference type="SAM" id="MobiDB-lite"/>
    </source>
</evidence>
<dbReference type="GO" id="GO:0030254">
    <property type="term" value="P:protein secretion by the type III secretion system"/>
    <property type="evidence" value="ECO:0007669"/>
    <property type="project" value="InterPro"/>
</dbReference>
<feature type="coiled-coil region" evidence="1">
    <location>
        <begin position="182"/>
        <end position="309"/>
    </location>
</feature>
<dbReference type="VEuPathDB" id="TriTrypDB:LDHU3_04.0930"/>
<feature type="compositionally biased region" description="Polar residues" evidence="2">
    <location>
        <begin position="650"/>
        <end position="670"/>
    </location>
</feature>
<dbReference type="Pfam" id="PF05932">
    <property type="entry name" value="CesT"/>
    <property type="match status" value="1"/>
</dbReference>
<feature type="compositionally biased region" description="Basic residues" evidence="2">
    <location>
        <begin position="1263"/>
        <end position="1277"/>
    </location>
</feature>
<dbReference type="VEuPathDB" id="TriTrypDB:LdBPK_040710.1"/>
<feature type="region of interest" description="Disordered" evidence="2">
    <location>
        <begin position="784"/>
        <end position="926"/>
    </location>
</feature>
<feature type="region of interest" description="Disordered" evidence="2">
    <location>
        <begin position="938"/>
        <end position="961"/>
    </location>
</feature>
<dbReference type="Gene3D" id="2.30.42.10">
    <property type="match status" value="1"/>
</dbReference>
<feature type="region of interest" description="Disordered" evidence="2">
    <location>
        <begin position="405"/>
        <end position="438"/>
    </location>
</feature>
<evidence type="ECO:0000256" key="1">
    <source>
        <dbReference type="SAM" id="Coils"/>
    </source>
</evidence>
<dbReference type="InterPro" id="IPR036034">
    <property type="entry name" value="PDZ_sf"/>
</dbReference>
<dbReference type="SUPFAM" id="SSF54236">
    <property type="entry name" value="Ubiquitin-like"/>
    <property type="match status" value="1"/>
</dbReference>
<feature type="compositionally biased region" description="Polar residues" evidence="2">
    <location>
        <begin position="1302"/>
        <end position="1313"/>
    </location>
</feature>
<protein>
    <submittedName>
        <fullName evidence="3">Tir chaperone protein (CesT) family protein</fullName>
    </submittedName>
</protein>
<feature type="compositionally biased region" description="Polar residues" evidence="2">
    <location>
        <begin position="851"/>
        <end position="870"/>
    </location>
</feature>
<feature type="compositionally biased region" description="Acidic residues" evidence="2">
    <location>
        <begin position="368"/>
        <end position="379"/>
    </location>
</feature>
<accession>A0A504X508</accession>
<dbReference type="SUPFAM" id="SSF69635">
    <property type="entry name" value="Type III secretory system chaperone-like"/>
    <property type="match status" value="1"/>
</dbReference>
<feature type="region of interest" description="Disordered" evidence="2">
    <location>
        <begin position="1235"/>
        <end position="1322"/>
    </location>
</feature>
<feature type="compositionally biased region" description="Low complexity" evidence="2">
    <location>
        <begin position="1253"/>
        <end position="1262"/>
    </location>
</feature>
<dbReference type="EMBL" id="RHLD01000063">
    <property type="protein sequence ID" value="TPP43008.1"/>
    <property type="molecule type" value="Genomic_DNA"/>
</dbReference>
<keyword evidence="1" id="KW-0175">Coiled coil</keyword>
<dbReference type="SUPFAM" id="SSF50156">
    <property type="entry name" value="PDZ domain-like"/>
    <property type="match status" value="1"/>
</dbReference>
<evidence type="ECO:0000313" key="4">
    <source>
        <dbReference type="Proteomes" id="UP000318821"/>
    </source>
</evidence>
<gene>
    <name evidence="3" type="ORF">CGC20_9385</name>
</gene>
<reference evidence="4" key="1">
    <citation type="submission" date="2019-02" db="EMBL/GenBank/DDBJ databases">
        <title>FDA dAtabase for Regulatory Grade micrObial Sequences (FDA-ARGOS): Supporting development and validation of Infectious Disease Dx tests.</title>
        <authorList>
            <person name="Duncan R."/>
            <person name="Fisher C."/>
            <person name="Tallon L."/>
            <person name="Sadzewicz L."/>
            <person name="Sengamalay N."/>
            <person name="Ott S."/>
            <person name="Godinez A."/>
            <person name="Nagaraj S."/>
            <person name="Vavikolanu K."/>
            <person name="Vyas G."/>
            <person name="Nadendla S."/>
            <person name="Aluvathingal J."/>
            <person name="Sichtig H."/>
        </authorList>
    </citation>
    <scope>NUCLEOTIDE SEQUENCE [LARGE SCALE GENOMIC DNA]</scope>
    <source>
        <strain evidence="4">FDAARGOS_360</strain>
    </source>
</reference>
<dbReference type="Gene3D" id="3.30.1460.10">
    <property type="match status" value="1"/>
</dbReference>
<feature type="compositionally biased region" description="Low complexity" evidence="2">
    <location>
        <begin position="127"/>
        <end position="146"/>
    </location>
</feature>
<dbReference type="VEuPathDB" id="TriTrypDB:LDHU3_04.0920"/>
<organism evidence="3 4">
    <name type="scientific">Leishmania donovani</name>
    <dbReference type="NCBI Taxonomy" id="5661"/>
    <lineage>
        <taxon>Eukaryota</taxon>
        <taxon>Discoba</taxon>
        <taxon>Euglenozoa</taxon>
        <taxon>Kinetoplastea</taxon>
        <taxon>Metakinetoplastina</taxon>
        <taxon>Trypanosomatida</taxon>
        <taxon>Trypanosomatidae</taxon>
        <taxon>Leishmaniinae</taxon>
        <taxon>Leishmania</taxon>
    </lineage>
</organism>
<feature type="region of interest" description="Disordered" evidence="2">
    <location>
        <begin position="368"/>
        <end position="392"/>
    </location>
</feature>
<dbReference type="InterPro" id="IPR029071">
    <property type="entry name" value="Ubiquitin-like_domsf"/>
</dbReference>
<dbReference type="VEuPathDB" id="TriTrypDB:LdBPK_040700.1"/>
<feature type="region of interest" description="Disordered" evidence="2">
    <location>
        <begin position="89"/>
        <end position="146"/>
    </location>
</feature>
<dbReference type="VEuPathDB" id="TriTrypDB:LdCL_040012600"/>
<feature type="region of interest" description="Disordered" evidence="2">
    <location>
        <begin position="1201"/>
        <end position="1220"/>
    </location>
</feature>
<comment type="caution">
    <text evidence="3">The sequence shown here is derived from an EMBL/GenBank/DDBJ whole genome shotgun (WGS) entry which is preliminary data.</text>
</comment>
<dbReference type="VEuPathDB" id="TriTrypDB:LdCL_040012700"/>